<dbReference type="Pfam" id="PF13704">
    <property type="entry name" value="Glyco_tranf_2_4"/>
    <property type="match status" value="1"/>
</dbReference>
<keyword evidence="2" id="KW-1185">Reference proteome</keyword>
<dbReference type="AlphaFoldDB" id="A0A0L6CS57"/>
<evidence type="ECO:0000313" key="2">
    <source>
        <dbReference type="Proteomes" id="UP000037046"/>
    </source>
</evidence>
<comment type="caution">
    <text evidence="1">The sequence shown here is derived from an EMBL/GenBank/DDBJ whole genome shotgun (WGS) entry which is preliminary data.</text>
</comment>
<name>A0A0L6CS57_9RHOB</name>
<reference evidence="2" key="1">
    <citation type="submission" date="2015-07" db="EMBL/GenBank/DDBJ databases">
        <title>Draft Genome Sequence of Roseovarius tolerans EL-164, a producer of N-Acylated Alanine Methyl Esters (NAMEs).</title>
        <authorList>
            <person name="Voget S."/>
            <person name="Bruns H."/>
            <person name="Wagner-Doebler I."/>
            <person name="Schulz S."/>
            <person name="Daniel R."/>
        </authorList>
    </citation>
    <scope>NUCLEOTIDE SEQUENCE [LARGE SCALE GENOMIC DNA]</scope>
    <source>
        <strain evidence="2">EL-164</strain>
    </source>
</reference>
<dbReference type="InterPro" id="IPR029058">
    <property type="entry name" value="AB_hydrolase_fold"/>
</dbReference>
<dbReference type="RefSeq" id="WP_152911678.1">
    <property type="nucleotide sequence ID" value="NZ_CP118494.1"/>
</dbReference>
<gene>
    <name evidence="1" type="ORF">ROTO_29360</name>
</gene>
<evidence type="ECO:0000313" key="1">
    <source>
        <dbReference type="EMBL" id="KNX40541.1"/>
    </source>
</evidence>
<dbReference type="Gene3D" id="3.40.50.1820">
    <property type="entry name" value="alpha/beta hydrolase"/>
    <property type="match status" value="1"/>
</dbReference>
<dbReference type="OrthoDB" id="1997677at2"/>
<protein>
    <recommendedName>
        <fullName evidence="3">Glycosyl transferase family 2</fullName>
    </recommendedName>
</protein>
<dbReference type="STRING" id="74031.SAMN04488077_106160"/>
<dbReference type="SUPFAM" id="SSF53474">
    <property type="entry name" value="alpha/beta-Hydrolases"/>
    <property type="match status" value="1"/>
</dbReference>
<sequence length="637" mass="69415">MTTGPKLLLSAFAAQPRSSFLEWLAYHRAIGATDVLLFTDRRQSGKQPLFDALAAAGAVRVTPVAVDPDMKEEIHNSALRAAAVEATDSGGYGLYLGADEYFCILNTSKSVQSLMRSSGGADVLSAPLQVAGMAEGQDSGAILFTERPTAAVTADAPLRSVVRLGLFAARNPEVPTGPAQGKAALNWVNGDGTPMAEPHSRLTWTNDAGARGASKAAILKIPAPSVEAYLLHTATLPEKQHPDADTLIAWLETQRAITGEGPDLTPRMADTARELDSLMALPGVAEAQEALCAEERATLERLRTGGGDMARVLGAVGAKAPPLAPKTKAQPPVTPVAETAEITPDAEPDPRPEAPAALPPWFAEIHTGGDTEGFYTRLKNHAVVGILRDQARLVISFDNLSNVNDLSPEREPWAYKFVRDNGWSHMAVMARRKDWFRCPQLIAHLEKLAADGVFAGFDKVVLTGTSMGGFAALAFASLAPGATVISFNPQTTLDETLVPWEKRFGMGRARDWTLAHSDCAFEIDEVEKAFVLYDPFFEPDRRHVDRLEGDNVIRLKTWCSGHFSPVFLRRAGLLKPLMQHALDDTLTPDVFYKMYRDRRFLPWYRKALQTNLQERGHDKLARIVSPAFRKLKRQAAE</sequence>
<dbReference type="EMBL" id="LGVV01000049">
    <property type="protein sequence ID" value="KNX40541.1"/>
    <property type="molecule type" value="Genomic_DNA"/>
</dbReference>
<evidence type="ECO:0008006" key="3">
    <source>
        <dbReference type="Google" id="ProtNLM"/>
    </source>
</evidence>
<dbReference type="PATRIC" id="fig|74031.6.peg.2990"/>
<accession>A0A0L6CS57</accession>
<dbReference type="Proteomes" id="UP000037046">
    <property type="component" value="Unassembled WGS sequence"/>
</dbReference>
<organism evidence="1 2">
    <name type="scientific">Roseovarius tolerans</name>
    <dbReference type="NCBI Taxonomy" id="74031"/>
    <lineage>
        <taxon>Bacteria</taxon>
        <taxon>Pseudomonadati</taxon>
        <taxon>Pseudomonadota</taxon>
        <taxon>Alphaproteobacteria</taxon>
        <taxon>Rhodobacterales</taxon>
        <taxon>Roseobacteraceae</taxon>
        <taxon>Roseovarius</taxon>
    </lineage>
</organism>
<proteinExistence type="predicted"/>